<comment type="caution">
    <text evidence="1">The sequence shown here is derived from an EMBL/GenBank/DDBJ whole genome shotgun (WGS) entry which is preliminary data.</text>
</comment>
<proteinExistence type="predicted"/>
<sequence>MSESANLSSAGRNDVTYTITTQYATYNNDAIEASLITDIIIGFDTEPDDFIVVVPDAPIGESSYMQASPARDAQHSIIVELRLDYADQSFKHYSYQTTDKSQVIRMFLDYWGLQKLPDWTNWTDITDQF</sequence>
<reference evidence="1 2" key="1">
    <citation type="submission" date="2021-03" db="EMBL/GenBank/DDBJ databases">
        <title>Genomic Encyclopedia of Type Strains, Phase IV (KMG-IV): sequencing the most valuable type-strain genomes for metagenomic binning, comparative biology and taxonomic classification.</title>
        <authorList>
            <person name="Goeker M."/>
        </authorList>
    </citation>
    <scope>NUCLEOTIDE SEQUENCE [LARGE SCALE GENOMIC DNA]</scope>
    <source>
        <strain evidence="1 2">DSM 26048</strain>
    </source>
</reference>
<accession>A0ABS4J4T8</accession>
<protein>
    <submittedName>
        <fullName evidence="1">Uncharacterized protein</fullName>
    </submittedName>
</protein>
<evidence type="ECO:0000313" key="1">
    <source>
        <dbReference type="EMBL" id="MBP1994857.1"/>
    </source>
</evidence>
<gene>
    <name evidence="1" type="ORF">J2Z66_006498</name>
</gene>
<dbReference type="RefSeq" id="WP_209976687.1">
    <property type="nucleotide sequence ID" value="NZ_JAGGLB010000029.1"/>
</dbReference>
<dbReference type="EMBL" id="JAGGLB010000029">
    <property type="protein sequence ID" value="MBP1994857.1"/>
    <property type="molecule type" value="Genomic_DNA"/>
</dbReference>
<organism evidence="1 2">
    <name type="scientific">Paenibacillus eucommiae</name>
    <dbReference type="NCBI Taxonomy" id="1355755"/>
    <lineage>
        <taxon>Bacteria</taxon>
        <taxon>Bacillati</taxon>
        <taxon>Bacillota</taxon>
        <taxon>Bacilli</taxon>
        <taxon>Bacillales</taxon>
        <taxon>Paenibacillaceae</taxon>
        <taxon>Paenibacillus</taxon>
    </lineage>
</organism>
<keyword evidence="2" id="KW-1185">Reference proteome</keyword>
<name>A0ABS4J4T8_9BACL</name>
<evidence type="ECO:0000313" key="2">
    <source>
        <dbReference type="Proteomes" id="UP001519287"/>
    </source>
</evidence>
<dbReference type="Proteomes" id="UP001519287">
    <property type="component" value="Unassembled WGS sequence"/>
</dbReference>